<evidence type="ECO:0000313" key="2">
    <source>
        <dbReference type="Proteomes" id="UP000267223"/>
    </source>
</evidence>
<sequence length="129" mass="14511">MKKLKRKTLYYFILSVLALLLIIKGFDAFSPKAGRAASFRNSSHLILTKHAKCRMACRQITEGEIRQILEDGVINYKKSGIGSQGDSTFAVEGYSTEKQHIRVIVAPENDGMVIITCIDLDREWPCDCD</sequence>
<dbReference type="Pfam" id="PF14076">
    <property type="entry name" value="DUF4258"/>
    <property type="match status" value="1"/>
</dbReference>
<dbReference type="Proteomes" id="UP000267223">
    <property type="component" value="Unassembled WGS sequence"/>
</dbReference>
<dbReference type="AlphaFoldDB" id="A0A3M9N4I1"/>
<dbReference type="OrthoDB" id="669525at2"/>
<dbReference type="EMBL" id="RJJR01000025">
    <property type="protein sequence ID" value="RNI32721.1"/>
    <property type="molecule type" value="Genomic_DNA"/>
</dbReference>
<comment type="caution">
    <text evidence="1">The sequence shown here is derived from an EMBL/GenBank/DDBJ whole genome shotgun (WGS) entry which is preliminary data.</text>
</comment>
<accession>A0A3M9N4I1</accession>
<name>A0A3M9N4I1_9BACT</name>
<reference evidence="1 2" key="1">
    <citation type="submission" date="2018-11" db="EMBL/GenBank/DDBJ databases">
        <title>Draft genome sequence of Ferruginibacter sp. BO-59.</title>
        <authorList>
            <person name="Im W.T."/>
        </authorList>
    </citation>
    <scope>NUCLEOTIDE SEQUENCE [LARGE SCALE GENOMIC DNA]</scope>
    <source>
        <strain evidence="1 2">BO-59</strain>
    </source>
</reference>
<organism evidence="1 2">
    <name type="scientific">Hanamia caeni</name>
    <dbReference type="NCBI Taxonomy" id="2294116"/>
    <lineage>
        <taxon>Bacteria</taxon>
        <taxon>Pseudomonadati</taxon>
        <taxon>Bacteroidota</taxon>
        <taxon>Chitinophagia</taxon>
        <taxon>Chitinophagales</taxon>
        <taxon>Chitinophagaceae</taxon>
        <taxon>Hanamia</taxon>
    </lineage>
</organism>
<gene>
    <name evidence="1" type="ORF">EFY79_20155</name>
</gene>
<evidence type="ECO:0000313" key="1">
    <source>
        <dbReference type="EMBL" id="RNI32721.1"/>
    </source>
</evidence>
<proteinExistence type="predicted"/>
<dbReference type="RefSeq" id="WP_123122564.1">
    <property type="nucleotide sequence ID" value="NZ_RJJR01000025.1"/>
</dbReference>
<keyword evidence="2" id="KW-1185">Reference proteome</keyword>
<protein>
    <submittedName>
        <fullName evidence="1">DUF4258 domain-containing protein</fullName>
    </submittedName>
</protein>
<dbReference type="InterPro" id="IPR025354">
    <property type="entry name" value="DUF4258"/>
</dbReference>